<organism evidence="1 2">
    <name type="scientific">Klenkia soli</name>
    <dbReference type="NCBI Taxonomy" id="1052260"/>
    <lineage>
        <taxon>Bacteria</taxon>
        <taxon>Bacillati</taxon>
        <taxon>Actinomycetota</taxon>
        <taxon>Actinomycetes</taxon>
        <taxon>Geodermatophilales</taxon>
        <taxon>Geodermatophilaceae</taxon>
        <taxon>Klenkia</taxon>
    </lineage>
</organism>
<reference evidence="2" key="1">
    <citation type="submission" date="2016-10" db="EMBL/GenBank/DDBJ databases">
        <authorList>
            <person name="Varghese N."/>
            <person name="Submissions S."/>
        </authorList>
    </citation>
    <scope>NUCLEOTIDE SEQUENCE [LARGE SCALE GENOMIC DNA]</scope>
    <source>
        <strain evidence="2">DSM 45843</strain>
    </source>
</reference>
<proteinExistence type="predicted"/>
<evidence type="ECO:0000313" key="2">
    <source>
        <dbReference type="Proteomes" id="UP000199088"/>
    </source>
</evidence>
<accession>A0A1H0R619</accession>
<evidence type="ECO:0000313" key="1">
    <source>
        <dbReference type="EMBL" id="SDP24941.1"/>
    </source>
</evidence>
<dbReference type="STRING" id="1052260.SAMN05660199_03476"/>
<dbReference type="EMBL" id="FNIR01000011">
    <property type="protein sequence ID" value="SDP24941.1"/>
    <property type="molecule type" value="Genomic_DNA"/>
</dbReference>
<keyword evidence="1" id="KW-0808">Transferase</keyword>
<dbReference type="AlphaFoldDB" id="A0A1H0R619"/>
<protein>
    <submittedName>
        <fullName evidence="1">Phosphotransferase enzyme family protein</fullName>
    </submittedName>
</protein>
<dbReference type="InterPro" id="IPR011009">
    <property type="entry name" value="Kinase-like_dom_sf"/>
</dbReference>
<dbReference type="OrthoDB" id="4577657at2"/>
<name>A0A1H0R619_9ACTN</name>
<sequence length="372" mass="38943">MTDLPGGCTLDQLTADLRRALDRPGLTVTGARCTPVDHDASAPTTSGLHRVTASTAADGDVHLVAKGLQAARHGLPPVIPSPARAHLDSVIPWRLEIDVLATPLAQRLPAGLAVPVVVAVHEHEDDRATLWMVDVDPVDAAWTTADTERAAHLLGRLAARRRHDPVPHFPGGDFLTAYCANQLDSWAVPHILDDATWTHPVLAPQADLRPALTALAGDRAGLLVELTTLPWLPAHGDATPMNLLRPRSAPDTFVAIDWATATPGPVGWDVVPLVFGRAEAGLADAAGLGAELDVALAAHAAGLQADGVEVSPGDLRRSVLTAALLRYPLTSLPLAVVDGMPEEPAHAARKAGFVRAVLALSGRPPTPRTPPG</sequence>
<dbReference type="Proteomes" id="UP000199088">
    <property type="component" value="Unassembled WGS sequence"/>
</dbReference>
<keyword evidence="2" id="KW-1185">Reference proteome</keyword>
<dbReference type="SUPFAM" id="SSF56112">
    <property type="entry name" value="Protein kinase-like (PK-like)"/>
    <property type="match status" value="1"/>
</dbReference>
<dbReference type="GO" id="GO:0016740">
    <property type="term" value="F:transferase activity"/>
    <property type="evidence" value="ECO:0007669"/>
    <property type="project" value="UniProtKB-KW"/>
</dbReference>
<dbReference type="RefSeq" id="WP_091247496.1">
    <property type="nucleotide sequence ID" value="NZ_FNIR01000011.1"/>
</dbReference>
<gene>
    <name evidence="1" type="ORF">SAMN05660199_03476</name>
</gene>